<comment type="caution">
    <text evidence="2">The sequence shown here is derived from an EMBL/GenBank/DDBJ whole genome shotgun (WGS) entry which is preliminary data.</text>
</comment>
<evidence type="ECO:0000313" key="3">
    <source>
        <dbReference type="Proteomes" id="UP000654075"/>
    </source>
</evidence>
<dbReference type="AlphaFoldDB" id="A0A813G793"/>
<dbReference type="EMBL" id="CAJNNV010026582">
    <property type="protein sequence ID" value="CAE8618561.1"/>
    <property type="molecule type" value="Genomic_DNA"/>
</dbReference>
<sequence length="418" mass="46661">MAAGTARHQHHLMKSQRSRRGSLPLCRLFTAGARFLRVGLLLALLPTLLFLPLSWVPASSVRGKPGGAFPRRHSLSRGAKQRTALRNWLQEFIDGGFDVAAIFSPKPPLALNPPRKEEEESDGVLSKVRDLLGSQENILGKELRGLQSQIGTLDARFSDVQQRLRDSEEREGLLGKRLTTALKHESELNFAVESAKNEYGQVADELETLQLVEENLKKEIRQIQEREQDLLLKEVVLGAELEELRPLKALRAQLLEAQAQGKATAEKLLESKGRELDLQAALDTSTEQLSQLILQLSESREREQGLQVQLGEALERENGLGDELTASQTREVKLLEELQEKTQQLEKSFVVQESLASKLDDTLTKATVIASQLTSARKNEIRLMRELEQSMDRETGLLRQIGDLESAPLGSDSLESHV</sequence>
<feature type="coiled-coil region" evidence="1">
    <location>
        <begin position="192"/>
        <end position="233"/>
    </location>
</feature>
<evidence type="ECO:0000313" key="2">
    <source>
        <dbReference type="EMBL" id="CAE8618561.1"/>
    </source>
</evidence>
<evidence type="ECO:0000256" key="1">
    <source>
        <dbReference type="SAM" id="Coils"/>
    </source>
</evidence>
<reference evidence="2" key="1">
    <citation type="submission" date="2021-02" db="EMBL/GenBank/DDBJ databases">
        <authorList>
            <person name="Dougan E. K."/>
            <person name="Rhodes N."/>
            <person name="Thang M."/>
            <person name="Chan C."/>
        </authorList>
    </citation>
    <scope>NUCLEOTIDE SEQUENCE</scope>
</reference>
<protein>
    <submittedName>
        <fullName evidence="2">Uncharacterized protein</fullName>
    </submittedName>
</protein>
<dbReference type="OrthoDB" id="470000at2759"/>
<gene>
    <name evidence="2" type="ORF">PGLA1383_LOCUS36175</name>
</gene>
<name>A0A813G793_POLGL</name>
<proteinExistence type="predicted"/>
<accession>A0A813G793</accession>
<keyword evidence="3" id="KW-1185">Reference proteome</keyword>
<organism evidence="2 3">
    <name type="scientific">Polarella glacialis</name>
    <name type="common">Dinoflagellate</name>
    <dbReference type="NCBI Taxonomy" id="89957"/>
    <lineage>
        <taxon>Eukaryota</taxon>
        <taxon>Sar</taxon>
        <taxon>Alveolata</taxon>
        <taxon>Dinophyceae</taxon>
        <taxon>Suessiales</taxon>
        <taxon>Suessiaceae</taxon>
        <taxon>Polarella</taxon>
    </lineage>
</organism>
<keyword evidence="1" id="KW-0175">Coiled coil</keyword>
<dbReference type="Proteomes" id="UP000654075">
    <property type="component" value="Unassembled WGS sequence"/>
</dbReference>